<organism evidence="2 3">
    <name type="scientific">Pseudobdellovibrio exovorus JSS</name>
    <dbReference type="NCBI Taxonomy" id="1184267"/>
    <lineage>
        <taxon>Bacteria</taxon>
        <taxon>Pseudomonadati</taxon>
        <taxon>Bdellovibrionota</taxon>
        <taxon>Bdellovibrionia</taxon>
        <taxon>Bdellovibrionales</taxon>
        <taxon>Pseudobdellovibrionaceae</taxon>
        <taxon>Pseudobdellovibrio</taxon>
    </lineage>
</organism>
<protein>
    <submittedName>
        <fullName evidence="2">Hemolysin</fullName>
    </submittedName>
</protein>
<dbReference type="Proteomes" id="UP000012040">
    <property type="component" value="Chromosome"/>
</dbReference>
<dbReference type="KEGG" id="bex:A11Q_2062"/>
<evidence type="ECO:0000259" key="1">
    <source>
        <dbReference type="Pfam" id="PF07238"/>
    </source>
</evidence>
<dbReference type="SUPFAM" id="SSF141371">
    <property type="entry name" value="PilZ domain-like"/>
    <property type="match status" value="1"/>
</dbReference>
<dbReference type="eggNOG" id="COG5581">
    <property type="taxonomic scope" value="Bacteria"/>
</dbReference>
<dbReference type="STRING" id="1184267.A11Q_2062"/>
<dbReference type="PATRIC" id="fig|1184267.3.peg.2087"/>
<proteinExistence type="predicted"/>
<keyword evidence="3" id="KW-1185">Reference proteome</keyword>
<feature type="domain" description="PilZ" evidence="1">
    <location>
        <begin position="101"/>
        <end position="214"/>
    </location>
</feature>
<dbReference type="Pfam" id="PF07238">
    <property type="entry name" value="PilZ"/>
    <property type="match status" value="1"/>
</dbReference>
<dbReference type="HOGENOM" id="CLU_1227950_0_0_7"/>
<name>M4VAM0_9BACT</name>
<dbReference type="EMBL" id="CP003537">
    <property type="protein sequence ID" value="AGH96278.1"/>
    <property type="molecule type" value="Genomic_DNA"/>
</dbReference>
<evidence type="ECO:0000313" key="3">
    <source>
        <dbReference type="Proteomes" id="UP000012040"/>
    </source>
</evidence>
<accession>M4VAM0</accession>
<dbReference type="GO" id="GO:0035438">
    <property type="term" value="F:cyclic-di-GMP binding"/>
    <property type="evidence" value="ECO:0007669"/>
    <property type="project" value="InterPro"/>
</dbReference>
<evidence type="ECO:0000313" key="2">
    <source>
        <dbReference type="EMBL" id="AGH96278.1"/>
    </source>
</evidence>
<dbReference type="Gene3D" id="2.40.10.220">
    <property type="entry name" value="predicted glycosyltransferase like domains"/>
    <property type="match status" value="1"/>
</dbReference>
<dbReference type="AlphaFoldDB" id="M4VAM0"/>
<dbReference type="RefSeq" id="WP_015470768.1">
    <property type="nucleotide sequence ID" value="NC_020813.1"/>
</dbReference>
<dbReference type="OrthoDB" id="5291188at2"/>
<reference evidence="2 3" key="1">
    <citation type="journal article" date="2013" name="ISME J.">
        <title>By their genes ye shall know them: genomic signatures of predatory bacteria.</title>
        <authorList>
            <person name="Pasternak Z."/>
            <person name="Pietrokovski S."/>
            <person name="Rotem O."/>
            <person name="Gophna U."/>
            <person name="Lurie-Weinberger M.N."/>
            <person name="Jurkevitch E."/>
        </authorList>
    </citation>
    <scope>NUCLEOTIDE SEQUENCE [LARGE SCALE GENOMIC DNA]</scope>
    <source>
        <strain evidence="2 3">JSS</strain>
    </source>
</reference>
<dbReference type="InterPro" id="IPR009875">
    <property type="entry name" value="PilZ_domain"/>
</dbReference>
<sequence>MSQESFFNKISSSAFSEIIKSISEHQTELILKVRDQYAKSEIKSVRSSGFILPSLGTNQILDEKVTVCFHLNDELYFFVSAINNEEAECQIKKPEHIFQLQRRNNYRVSMPLGVKYTCRLKKINLEPLKKEATLEIRDISLGGCQVFFESASGESLLKQNDKFEIYLKLDRFEFAALQLIARHIKPLEDNGFLVGCSFEEVNAEVLSEVQALLMFLDRFHRGRNS</sequence>
<gene>
    <name evidence="2" type="ORF">A11Q_2062</name>
</gene>